<feature type="compositionally biased region" description="Low complexity" evidence="1">
    <location>
        <begin position="394"/>
        <end position="406"/>
    </location>
</feature>
<keyword evidence="3" id="KW-1185">Reference proteome</keyword>
<dbReference type="Proteomes" id="UP000053989">
    <property type="component" value="Unassembled WGS sequence"/>
</dbReference>
<feature type="region of interest" description="Disordered" evidence="1">
    <location>
        <begin position="82"/>
        <end position="610"/>
    </location>
</feature>
<reference evidence="2 3" key="1">
    <citation type="submission" date="2014-04" db="EMBL/GenBank/DDBJ databases">
        <authorList>
            <consortium name="DOE Joint Genome Institute"/>
            <person name="Kuo A."/>
            <person name="Kohler A."/>
            <person name="Nagy L.G."/>
            <person name="Floudas D."/>
            <person name="Copeland A."/>
            <person name="Barry K.W."/>
            <person name="Cichocki N."/>
            <person name="Veneault-Fourrey C."/>
            <person name="LaButti K."/>
            <person name="Lindquist E.A."/>
            <person name="Lipzen A."/>
            <person name="Lundell T."/>
            <person name="Morin E."/>
            <person name="Murat C."/>
            <person name="Sun H."/>
            <person name="Tunlid A."/>
            <person name="Henrissat B."/>
            <person name="Grigoriev I.V."/>
            <person name="Hibbett D.S."/>
            <person name="Martin F."/>
            <person name="Nordberg H.P."/>
            <person name="Cantor M.N."/>
            <person name="Hua S.X."/>
        </authorList>
    </citation>
    <scope>NUCLEOTIDE SEQUENCE [LARGE SCALE GENOMIC DNA]</scope>
    <source>
        <strain evidence="2 3">Foug A</strain>
    </source>
</reference>
<evidence type="ECO:0000256" key="1">
    <source>
        <dbReference type="SAM" id="MobiDB-lite"/>
    </source>
</evidence>
<dbReference type="STRING" id="1036808.A0A0C3D4L8"/>
<protein>
    <submittedName>
        <fullName evidence="2">Uncharacterized protein</fullName>
    </submittedName>
</protein>
<sequence>MSQPTQGWHPNPQLMQQSGPQQMPPPGWSGSWPPTGGVPPGYPGPPPMPHGAPPLWNAGYWQYNPHMRNAQQPWAPGMAWGAPPNYNPYKRVPRPPSPSYWQTQLTDNGLGLEGMVKKERKEEPDDGDPHTPWIWNPPSLLPDPVDQATPERTFDLHRGGSRDSNTRSGSIPPRESANHIERRAPTRDGPSGRSYGHATANNTPVRPSTTSQVHNQTPERGTPSRGDYIYRSRSTSQEPQSQTSSTPSRRATDPSHGSSSHRRSASTGPTSQSSMGRSDSFPYGHSQQPVASQSAHANGHTLQTSVYTQEPESFSSQMDLQPTFSSSIVRTPTHYQQPRRSTDERRHASVSPSRHGPASGPNQGRGSAPPLARHSSMPATSSSRDGFHNFTEDLSNSLPSLSSAAARTSRNPAQLSRTRTEPSMGANLTTIPETSSGLSSGDQYLAPLAEPPSTDDESEDDPSPHRRSRHSPYSSGPSPNRSPRSGRSPHSVRHSAEPSPRHADHRPSSYPNRRSPDISPQSHDPRLSSYSSGSDPSPRHYDTRRSPYSNRPSPRSPDDPSPQQRDLRPSPYPSSSANRRENPLPPPPMERPSLAASQPPVQEPPPTNWSRRVRLGFWNRRGDHLTSSMYVVYAPAGCTYPAELREYPSESEGYADQHRTFIPWSRDRPELPASLPNRGRPPAQPYDSFVVYKYFT</sequence>
<feature type="compositionally biased region" description="Basic and acidic residues" evidence="1">
    <location>
        <begin position="152"/>
        <end position="165"/>
    </location>
</feature>
<feature type="compositionally biased region" description="Basic and acidic residues" evidence="1">
    <location>
        <begin position="176"/>
        <end position="186"/>
    </location>
</feature>
<accession>A0A0C3D4L8</accession>
<feature type="compositionally biased region" description="Polar residues" evidence="1">
    <location>
        <begin position="408"/>
        <end position="417"/>
    </location>
</feature>
<dbReference type="OrthoDB" id="3255291at2759"/>
<feature type="compositionally biased region" description="Polar residues" evidence="1">
    <location>
        <begin position="199"/>
        <end position="219"/>
    </location>
</feature>
<feature type="compositionally biased region" description="Polar residues" evidence="1">
    <location>
        <begin position="267"/>
        <end position="277"/>
    </location>
</feature>
<organism evidence="2 3">
    <name type="scientific">Scleroderma citrinum Foug A</name>
    <dbReference type="NCBI Taxonomy" id="1036808"/>
    <lineage>
        <taxon>Eukaryota</taxon>
        <taxon>Fungi</taxon>
        <taxon>Dikarya</taxon>
        <taxon>Basidiomycota</taxon>
        <taxon>Agaricomycotina</taxon>
        <taxon>Agaricomycetes</taxon>
        <taxon>Agaricomycetidae</taxon>
        <taxon>Boletales</taxon>
        <taxon>Sclerodermatineae</taxon>
        <taxon>Sclerodermataceae</taxon>
        <taxon>Scleroderma</taxon>
    </lineage>
</organism>
<feature type="compositionally biased region" description="Low complexity" evidence="1">
    <location>
        <begin position="231"/>
        <end position="249"/>
    </location>
</feature>
<dbReference type="EMBL" id="KN822128">
    <property type="protein sequence ID" value="KIM55720.1"/>
    <property type="molecule type" value="Genomic_DNA"/>
</dbReference>
<dbReference type="InParanoid" id="A0A0C3D4L8"/>
<feature type="compositionally biased region" description="Low complexity" evidence="1">
    <location>
        <begin position="471"/>
        <end position="489"/>
    </location>
</feature>
<gene>
    <name evidence="2" type="ORF">SCLCIDRAFT_17326</name>
</gene>
<dbReference type="HOGENOM" id="CLU_395959_0_0_1"/>
<dbReference type="AlphaFoldDB" id="A0A0C3D4L8"/>
<reference evidence="3" key="2">
    <citation type="submission" date="2015-01" db="EMBL/GenBank/DDBJ databases">
        <title>Evolutionary Origins and Diversification of the Mycorrhizal Mutualists.</title>
        <authorList>
            <consortium name="DOE Joint Genome Institute"/>
            <consortium name="Mycorrhizal Genomics Consortium"/>
            <person name="Kohler A."/>
            <person name="Kuo A."/>
            <person name="Nagy L.G."/>
            <person name="Floudas D."/>
            <person name="Copeland A."/>
            <person name="Barry K.W."/>
            <person name="Cichocki N."/>
            <person name="Veneault-Fourrey C."/>
            <person name="LaButti K."/>
            <person name="Lindquist E.A."/>
            <person name="Lipzen A."/>
            <person name="Lundell T."/>
            <person name="Morin E."/>
            <person name="Murat C."/>
            <person name="Riley R."/>
            <person name="Ohm R."/>
            <person name="Sun H."/>
            <person name="Tunlid A."/>
            <person name="Henrissat B."/>
            <person name="Grigoriev I.V."/>
            <person name="Hibbett D.S."/>
            <person name="Martin F."/>
        </authorList>
    </citation>
    <scope>NUCLEOTIDE SEQUENCE [LARGE SCALE GENOMIC DNA]</scope>
    <source>
        <strain evidence="3">Foug A</strain>
    </source>
</reference>
<feature type="compositionally biased region" description="Basic and acidic residues" evidence="1">
    <location>
        <begin position="115"/>
        <end position="129"/>
    </location>
</feature>
<proteinExistence type="predicted"/>
<feature type="compositionally biased region" description="Polar residues" evidence="1">
    <location>
        <begin position="285"/>
        <end position="339"/>
    </location>
</feature>
<name>A0A0C3D4L8_9AGAM</name>
<feature type="compositionally biased region" description="Low complexity" evidence="1">
    <location>
        <begin position="12"/>
        <end position="21"/>
    </location>
</feature>
<feature type="compositionally biased region" description="Pro residues" evidence="1">
    <location>
        <begin position="36"/>
        <end position="50"/>
    </location>
</feature>
<feature type="compositionally biased region" description="Polar residues" evidence="1">
    <location>
        <begin position="426"/>
        <end position="442"/>
    </location>
</feature>
<feature type="compositionally biased region" description="Basic and acidic residues" evidence="1">
    <location>
        <begin position="494"/>
        <end position="507"/>
    </location>
</feature>
<feature type="region of interest" description="Disordered" evidence="1">
    <location>
        <begin position="1"/>
        <end position="50"/>
    </location>
</feature>
<evidence type="ECO:0000313" key="2">
    <source>
        <dbReference type="EMBL" id="KIM55720.1"/>
    </source>
</evidence>
<evidence type="ECO:0000313" key="3">
    <source>
        <dbReference type="Proteomes" id="UP000053989"/>
    </source>
</evidence>